<feature type="transmembrane region" description="Helical" evidence="2">
    <location>
        <begin position="86"/>
        <end position="109"/>
    </location>
</feature>
<accession>A0AAD2D424</accession>
<name>A0AAD2D424_EUPCR</name>
<gene>
    <name evidence="3" type="ORF">ECRASSUSDP1_LOCUS21731</name>
</gene>
<comment type="caution">
    <text evidence="3">The sequence shown here is derived from an EMBL/GenBank/DDBJ whole genome shotgun (WGS) entry which is preliminary data.</text>
</comment>
<dbReference type="AlphaFoldDB" id="A0AAD2D424"/>
<organism evidence="3 4">
    <name type="scientific">Euplotes crassus</name>
    <dbReference type="NCBI Taxonomy" id="5936"/>
    <lineage>
        <taxon>Eukaryota</taxon>
        <taxon>Sar</taxon>
        <taxon>Alveolata</taxon>
        <taxon>Ciliophora</taxon>
        <taxon>Intramacronucleata</taxon>
        <taxon>Spirotrichea</taxon>
        <taxon>Hypotrichia</taxon>
        <taxon>Euplotida</taxon>
        <taxon>Euplotidae</taxon>
        <taxon>Moneuplotes</taxon>
    </lineage>
</organism>
<proteinExistence type="predicted"/>
<evidence type="ECO:0000256" key="1">
    <source>
        <dbReference type="SAM" id="MobiDB-lite"/>
    </source>
</evidence>
<feature type="transmembrane region" description="Helical" evidence="2">
    <location>
        <begin position="23"/>
        <end position="43"/>
    </location>
</feature>
<evidence type="ECO:0000313" key="4">
    <source>
        <dbReference type="Proteomes" id="UP001295684"/>
    </source>
</evidence>
<keyword evidence="4" id="KW-1185">Reference proteome</keyword>
<keyword evidence="2" id="KW-0472">Membrane</keyword>
<feature type="transmembrane region" description="Helical" evidence="2">
    <location>
        <begin position="55"/>
        <end position="74"/>
    </location>
</feature>
<sequence length="187" mass="22028">MHKTGHRKKVENGEEGKLMKQPAVFMVYHVIWILNCIEILYLIHNLCTSYKDSRFYFFLFILFNIACMVASILYADYYERGYGRSLWTKAILVLFVITSVFCCLIVYFLELSDLVRFNQLQSDEVQQSLENMLLFTVPVLHCVMLGYIAVLRSRPAVKRPDSYSEAQRKLNPRNTYSRQRDEPETQV</sequence>
<dbReference type="EMBL" id="CAMPGE010022246">
    <property type="protein sequence ID" value="CAI2380299.1"/>
    <property type="molecule type" value="Genomic_DNA"/>
</dbReference>
<keyword evidence="2" id="KW-0812">Transmembrane</keyword>
<feature type="transmembrane region" description="Helical" evidence="2">
    <location>
        <begin position="129"/>
        <end position="150"/>
    </location>
</feature>
<evidence type="ECO:0000256" key="2">
    <source>
        <dbReference type="SAM" id="Phobius"/>
    </source>
</evidence>
<protein>
    <submittedName>
        <fullName evidence="3">Uncharacterized protein</fullName>
    </submittedName>
</protein>
<reference evidence="3" key="1">
    <citation type="submission" date="2023-07" db="EMBL/GenBank/DDBJ databases">
        <authorList>
            <consortium name="AG Swart"/>
            <person name="Singh M."/>
            <person name="Singh A."/>
            <person name="Seah K."/>
            <person name="Emmerich C."/>
        </authorList>
    </citation>
    <scope>NUCLEOTIDE SEQUENCE</scope>
    <source>
        <strain evidence="3">DP1</strain>
    </source>
</reference>
<dbReference type="Proteomes" id="UP001295684">
    <property type="component" value="Unassembled WGS sequence"/>
</dbReference>
<feature type="compositionally biased region" description="Basic and acidic residues" evidence="1">
    <location>
        <begin position="178"/>
        <end position="187"/>
    </location>
</feature>
<feature type="region of interest" description="Disordered" evidence="1">
    <location>
        <begin position="162"/>
        <end position="187"/>
    </location>
</feature>
<evidence type="ECO:0000313" key="3">
    <source>
        <dbReference type="EMBL" id="CAI2380299.1"/>
    </source>
</evidence>
<keyword evidence="2" id="KW-1133">Transmembrane helix</keyword>